<dbReference type="InterPro" id="IPR020846">
    <property type="entry name" value="MFS_dom"/>
</dbReference>
<dbReference type="InterPro" id="IPR005829">
    <property type="entry name" value="Sugar_transporter_CS"/>
</dbReference>
<feature type="transmembrane region" description="Helical" evidence="7">
    <location>
        <begin position="299"/>
        <end position="318"/>
    </location>
</feature>
<protein>
    <submittedName>
        <fullName evidence="9">MFS transporter</fullName>
    </submittedName>
</protein>
<feature type="transmembrane region" description="Helical" evidence="7">
    <location>
        <begin position="324"/>
        <end position="345"/>
    </location>
</feature>
<proteinExistence type="predicted"/>
<evidence type="ECO:0000256" key="4">
    <source>
        <dbReference type="ARBA" id="ARBA00022692"/>
    </source>
</evidence>
<dbReference type="EMBL" id="WBJZ01000003">
    <property type="protein sequence ID" value="KAB1660395.1"/>
    <property type="molecule type" value="Genomic_DNA"/>
</dbReference>
<evidence type="ECO:0000256" key="2">
    <source>
        <dbReference type="ARBA" id="ARBA00022448"/>
    </source>
</evidence>
<keyword evidence="4 7" id="KW-0812">Transmembrane</keyword>
<feature type="transmembrane region" description="Helical" evidence="7">
    <location>
        <begin position="183"/>
        <end position="203"/>
    </location>
</feature>
<dbReference type="InterPro" id="IPR036259">
    <property type="entry name" value="MFS_trans_sf"/>
</dbReference>
<name>A0A7J5C1T5_9MICO</name>
<dbReference type="SUPFAM" id="SSF103473">
    <property type="entry name" value="MFS general substrate transporter"/>
    <property type="match status" value="1"/>
</dbReference>
<feature type="domain" description="Major facilitator superfamily (MFS) profile" evidence="8">
    <location>
        <begin position="1"/>
        <end position="412"/>
    </location>
</feature>
<feature type="transmembrane region" description="Helical" evidence="7">
    <location>
        <begin position="357"/>
        <end position="380"/>
    </location>
</feature>
<dbReference type="AlphaFoldDB" id="A0A7J5C1T5"/>
<dbReference type="OrthoDB" id="5242249at2"/>
<feature type="transmembrane region" description="Helical" evidence="7">
    <location>
        <begin position="386"/>
        <end position="405"/>
    </location>
</feature>
<feature type="transmembrane region" description="Helical" evidence="7">
    <location>
        <begin position="56"/>
        <end position="75"/>
    </location>
</feature>
<evidence type="ECO:0000313" key="10">
    <source>
        <dbReference type="Proteomes" id="UP000467240"/>
    </source>
</evidence>
<feature type="transmembrane region" description="Helical" evidence="7">
    <location>
        <begin position="87"/>
        <end position="104"/>
    </location>
</feature>
<evidence type="ECO:0000256" key="7">
    <source>
        <dbReference type="SAM" id="Phobius"/>
    </source>
</evidence>
<evidence type="ECO:0000256" key="6">
    <source>
        <dbReference type="ARBA" id="ARBA00023136"/>
    </source>
</evidence>
<keyword evidence="5 7" id="KW-1133">Transmembrane helix</keyword>
<gene>
    <name evidence="9" type="ORF">F8O01_03480</name>
</gene>
<feature type="transmembrane region" description="Helical" evidence="7">
    <location>
        <begin position="231"/>
        <end position="253"/>
    </location>
</feature>
<accession>A0A7J5C1T5</accession>
<feature type="transmembrane region" description="Helical" evidence="7">
    <location>
        <begin position="265"/>
        <end position="287"/>
    </location>
</feature>
<evidence type="ECO:0000256" key="3">
    <source>
        <dbReference type="ARBA" id="ARBA00022475"/>
    </source>
</evidence>
<organism evidence="9 10">
    <name type="scientific">Pseudoclavibacter chungangensis</name>
    <dbReference type="NCBI Taxonomy" id="587635"/>
    <lineage>
        <taxon>Bacteria</taxon>
        <taxon>Bacillati</taxon>
        <taxon>Actinomycetota</taxon>
        <taxon>Actinomycetes</taxon>
        <taxon>Micrococcales</taxon>
        <taxon>Microbacteriaceae</taxon>
        <taxon>Pseudoclavibacter</taxon>
    </lineage>
</organism>
<keyword evidence="3" id="KW-1003">Cell membrane</keyword>
<dbReference type="InterPro" id="IPR011701">
    <property type="entry name" value="MFS"/>
</dbReference>
<comment type="caution">
    <text evidence="9">The sequence shown here is derived from an EMBL/GenBank/DDBJ whole genome shotgun (WGS) entry which is preliminary data.</text>
</comment>
<evidence type="ECO:0000313" key="9">
    <source>
        <dbReference type="EMBL" id="KAB1660395.1"/>
    </source>
</evidence>
<evidence type="ECO:0000259" key="8">
    <source>
        <dbReference type="PROSITE" id="PS50850"/>
    </source>
</evidence>
<dbReference type="PANTHER" id="PTHR23517">
    <property type="entry name" value="RESISTANCE PROTEIN MDTM, PUTATIVE-RELATED-RELATED"/>
    <property type="match status" value="1"/>
</dbReference>
<sequence>MSTATGSLSTGTVPTVGTAPRAWLRLAPSVFMLAWGGNHFTPLIAMYEGLGGYSAWQANLLLSTYVAGLVPGLLVAGPLSDRFGRRWVWLAGMICGLIASVMLAPGLHHYLLLCAGRVLAGVGVGVAMSVGTSWMKELSSAPFDTKASSTAGARRPSLTLTLGFGLGAGVTGLLAQWAPLPDVLPYLVHATLSVVALVLGLSVPETHRPGPIPSPEVERRRLIPLHHRSRFRGIVVPLAPWVFGAAGVAYAVLPAAVADRLGSYTTLYATLLTVLALGSGAVVQSFVPAIDARVRGGASWLGLALMTLGMGAAALASLTDSPFAAAAVAVLLGCAYGVCMVAGLLEIQRISHPDDLATLTGVYYSLAYAGFLLPTVLAILLPSIPYFESLAVVTGISALCLVIVIRTLRPRRHPAD</sequence>
<feature type="transmembrane region" description="Helical" evidence="7">
    <location>
        <begin position="156"/>
        <end position="177"/>
    </location>
</feature>
<comment type="subcellular location">
    <subcellularLocation>
        <location evidence="1">Cell membrane</location>
        <topology evidence="1">Multi-pass membrane protein</topology>
    </subcellularLocation>
</comment>
<dbReference type="PROSITE" id="PS50850">
    <property type="entry name" value="MFS"/>
    <property type="match status" value="1"/>
</dbReference>
<dbReference type="InterPro" id="IPR050171">
    <property type="entry name" value="MFS_Transporters"/>
</dbReference>
<evidence type="ECO:0000256" key="1">
    <source>
        <dbReference type="ARBA" id="ARBA00004651"/>
    </source>
</evidence>
<dbReference type="PANTHER" id="PTHR23517:SF3">
    <property type="entry name" value="INTEGRAL MEMBRANE TRANSPORT PROTEIN"/>
    <property type="match status" value="1"/>
</dbReference>
<keyword evidence="2" id="KW-0813">Transport</keyword>
<evidence type="ECO:0000256" key="5">
    <source>
        <dbReference type="ARBA" id="ARBA00022989"/>
    </source>
</evidence>
<feature type="transmembrane region" description="Helical" evidence="7">
    <location>
        <begin position="110"/>
        <end position="135"/>
    </location>
</feature>
<dbReference type="Proteomes" id="UP000467240">
    <property type="component" value="Unassembled WGS sequence"/>
</dbReference>
<dbReference type="Gene3D" id="1.20.1250.20">
    <property type="entry name" value="MFS general substrate transporter like domains"/>
    <property type="match status" value="1"/>
</dbReference>
<keyword evidence="6 7" id="KW-0472">Membrane</keyword>
<keyword evidence="10" id="KW-1185">Reference proteome</keyword>
<dbReference type="PROSITE" id="PS00216">
    <property type="entry name" value="SUGAR_TRANSPORT_1"/>
    <property type="match status" value="1"/>
</dbReference>
<dbReference type="RefSeq" id="WP_158039495.1">
    <property type="nucleotide sequence ID" value="NZ_JACCFV010000001.1"/>
</dbReference>
<dbReference type="GO" id="GO:0022857">
    <property type="term" value="F:transmembrane transporter activity"/>
    <property type="evidence" value="ECO:0007669"/>
    <property type="project" value="InterPro"/>
</dbReference>
<dbReference type="GO" id="GO:0005886">
    <property type="term" value="C:plasma membrane"/>
    <property type="evidence" value="ECO:0007669"/>
    <property type="project" value="UniProtKB-SubCell"/>
</dbReference>
<dbReference type="Pfam" id="PF07690">
    <property type="entry name" value="MFS_1"/>
    <property type="match status" value="1"/>
</dbReference>
<reference evidence="9 10" key="1">
    <citation type="submission" date="2019-09" db="EMBL/GenBank/DDBJ databases">
        <title>Phylogeny of genus Pseudoclavibacter and closely related genus.</title>
        <authorList>
            <person name="Li Y."/>
        </authorList>
    </citation>
    <scope>NUCLEOTIDE SEQUENCE [LARGE SCALE GENOMIC DNA]</scope>
    <source>
        <strain evidence="9 10">DSM 23821</strain>
    </source>
</reference>